<organism evidence="2 3">
    <name type="scientific">Ancylostoma caninum</name>
    <name type="common">Dog hookworm</name>
    <dbReference type="NCBI Taxonomy" id="29170"/>
    <lineage>
        <taxon>Eukaryota</taxon>
        <taxon>Metazoa</taxon>
        <taxon>Ecdysozoa</taxon>
        <taxon>Nematoda</taxon>
        <taxon>Chromadorea</taxon>
        <taxon>Rhabditida</taxon>
        <taxon>Rhabditina</taxon>
        <taxon>Rhabditomorpha</taxon>
        <taxon>Strongyloidea</taxon>
        <taxon>Ancylostomatidae</taxon>
        <taxon>Ancylostomatinae</taxon>
        <taxon>Ancylostoma</taxon>
    </lineage>
</organism>
<evidence type="ECO:0000256" key="1">
    <source>
        <dbReference type="SAM" id="SignalP"/>
    </source>
</evidence>
<evidence type="ECO:0000313" key="3">
    <source>
        <dbReference type="Proteomes" id="UP000252519"/>
    </source>
</evidence>
<dbReference type="EMBL" id="JOJR01000172">
    <property type="protein sequence ID" value="RCN43038.1"/>
    <property type="molecule type" value="Genomic_DNA"/>
</dbReference>
<feature type="chain" id="PRO_5016845178" evidence="1">
    <location>
        <begin position="22"/>
        <end position="115"/>
    </location>
</feature>
<evidence type="ECO:0000313" key="2">
    <source>
        <dbReference type="EMBL" id="RCN43038.1"/>
    </source>
</evidence>
<feature type="signal peptide" evidence="1">
    <location>
        <begin position="1"/>
        <end position="21"/>
    </location>
</feature>
<keyword evidence="1" id="KW-0732">Signal</keyword>
<accession>A0A368GH85</accession>
<reference evidence="2 3" key="1">
    <citation type="submission" date="2014-10" db="EMBL/GenBank/DDBJ databases">
        <title>Draft genome of the hookworm Ancylostoma caninum.</title>
        <authorList>
            <person name="Mitreva M."/>
        </authorList>
    </citation>
    <scope>NUCLEOTIDE SEQUENCE [LARGE SCALE GENOMIC DNA]</scope>
    <source>
        <strain evidence="2 3">Baltimore</strain>
    </source>
</reference>
<gene>
    <name evidence="2" type="ORF">ANCCAN_10998</name>
</gene>
<name>A0A368GH85_ANCCA</name>
<proteinExistence type="predicted"/>
<keyword evidence="3" id="KW-1185">Reference proteome</keyword>
<comment type="caution">
    <text evidence="2">The sequence shown here is derived from an EMBL/GenBank/DDBJ whole genome shotgun (WGS) entry which is preliminary data.</text>
</comment>
<protein>
    <submittedName>
        <fullName evidence="2">Uncharacterized protein</fullName>
    </submittedName>
</protein>
<dbReference type="AlphaFoldDB" id="A0A368GH85"/>
<dbReference type="Proteomes" id="UP000252519">
    <property type="component" value="Unassembled WGS sequence"/>
</dbReference>
<sequence>MAKLYLKALAITFLLPALCEGASCVNGQLDQTQIDDFVLNPINSRREKLVAGTQKNGNSGQNLPPAKGMPAMVSYCLFNLLVVVFSRPGGRKEAQAEQARCTSLIHLTPVLKIKK</sequence>
<dbReference type="OrthoDB" id="5875953at2759"/>